<organism evidence="2">
    <name type="scientific">uncultured Caudovirales phage</name>
    <dbReference type="NCBI Taxonomy" id="2100421"/>
    <lineage>
        <taxon>Viruses</taxon>
        <taxon>Duplodnaviria</taxon>
        <taxon>Heunggongvirae</taxon>
        <taxon>Uroviricota</taxon>
        <taxon>Caudoviricetes</taxon>
        <taxon>Peduoviridae</taxon>
        <taxon>Maltschvirus</taxon>
        <taxon>Maltschvirus maltsch</taxon>
    </lineage>
</organism>
<feature type="region of interest" description="Disordered" evidence="1">
    <location>
        <begin position="1"/>
        <end position="99"/>
    </location>
</feature>
<feature type="compositionally biased region" description="Basic and acidic residues" evidence="1">
    <location>
        <begin position="69"/>
        <end position="99"/>
    </location>
</feature>
<accession>A0A6J5L7T0</accession>
<gene>
    <name evidence="2" type="ORF">UFOVP118_86</name>
</gene>
<proteinExistence type="predicted"/>
<feature type="compositionally biased region" description="Basic and acidic residues" evidence="1">
    <location>
        <begin position="1"/>
        <end position="24"/>
    </location>
</feature>
<reference evidence="2" key="1">
    <citation type="submission" date="2020-04" db="EMBL/GenBank/DDBJ databases">
        <authorList>
            <person name="Chiriac C."/>
            <person name="Salcher M."/>
            <person name="Ghai R."/>
            <person name="Kavagutti S V."/>
        </authorList>
    </citation>
    <scope>NUCLEOTIDE SEQUENCE</scope>
</reference>
<sequence>MAEKEKDVPIREHEDGTVSAKVEENAQEQFDNENDNENLGNDNENHGIDNENDDGDDQDDSDESDEEERERIREARREERRLKKELTKQRDASAKHKISALEKRNEELARRLANLESSAVSFKMAQLDKTLEDEATRVEYAKMKMMQAAQAGDAAGQIEYLDQLTDAKQRLQQIQHFKKQQLEAAKKPKQNVPNPVSTEVEQNAKDWLRKNSWFDPEARDTDSRIAKVIDQELATDGWDPSDPEYWDELDNRLSARLPHRYTSKGGNTQRRSSGPTASSRVASSSAKPNTITLSKERVNAIKDAGAWDDVEKRNKMIRAYASYDRANRG</sequence>
<name>A0A6J5L7T0_9CAUD</name>
<evidence type="ECO:0000313" key="2">
    <source>
        <dbReference type="EMBL" id="CAB4129542.1"/>
    </source>
</evidence>
<dbReference type="EMBL" id="LR796234">
    <property type="protein sequence ID" value="CAB4129542.1"/>
    <property type="molecule type" value="Genomic_DNA"/>
</dbReference>
<evidence type="ECO:0000256" key="1">
    <source>
        <dbReference type="SAM" id="MobiDB-lite"/>
    </source>
</evidence>
<protein>
    <submittedName>
        <fullName evidence="2">Uncharacterized protein</fullName>
    </submittedName>
</protein>
<feature type="compositionally biased region" description="Polar residues" evidence="1">
    <location>
        <begin position="264"/>
        <end position="291"/>
    </location>
</feature>
<feature type="region of interest" description="Disordered" evidence="1">
    <location>
        <begin position="257"/>
        <end position="291"/>
    </location>
</feature>
<feature type="compositionally biased region" description="Acidic residues" evidence="1">
    <location>
        <begin position="50"/>
        <end position="68"/>
    </location>
</feature>